<evidence type="ECO:0000256" key="3">
    <source>
        <dbReference type="ARBA" id="ARBA00023004"/>
    </source>
</evidence>
<reference evidence="7" key="1">
    <citation type="submission" date="2015-04" db="EMBL/GenBank/DDBJ databases">
        <authorList>
            <person name="Syromyatnikov M.Y."/>
            <person name="Popov V.N."/>
        </authorList>
    </citation>
    <scope>NUCLEOTIDE SEQUENCE</scope>
    <source>
        <strain evidence="7">MO-1</strain>
    </source>
</reference>
<keyword evidence="1 4" id="KW-0349">Heme</keyword>
<dbReference type="InterPro" id="IPR009056">
    <property type="entry name" value="Cyt_c-like_dom"/>
</dbReference>
<sequence>MRMMEKSESMGDKPGKGKQVLKGLWLGVAVVVASSVLLLLWGKGGQSMGRADQSSMDEIPMVLAPPTVIPQAHQEGQQRFEKQCAQCHGPWAEGTQQGPPLVHPYYRPDHHADYAFYQALERGVRAHHWSFGDMPPPDPAITQDQADQLVAFIRWWQRENGIQ</sequence>
<proteinExistence type="predicted"/>
<dbReference type="SUPFAM" id="SSF46626">
    <property type="entry name" value="Cytochrome c"/>
    <property type="match status" value="1"/>
</dbReference>
<keyword evidence="5" id="KW-1133">Transmembrane helix</keyword>
<dbReference type="AlphaFoldDB" id="A0A1S7LGM2"/>
<name>A0A1S7LGM2_MAGMO</name>
<dbReference type="Pfam" id="PF00034">
    <property type="entry name" value="Cytochrom_C"/>
    <property type="match status" value="1"/>
</dbReference>
<accession>A0A1S7LGM2</accession>
<evidence type="ECO:0000256" key="5">
    <source>
        <dbReference type="SAM" id="Phobius"/>
    </source>
</evidence>
<keyword evidence="2 4" id="KW-0479">Metal-binding</keyword>
<dbReference type="GO" id="GO:0046872">
    <property type="term" value="F:metal ion binding"/>
    <property type="evidence" value="ECO:0007669"/>
    <property type="project" value="UniProtKB-KW"/>
</dbReference>
<dbReference type="InterPro" id="IPR036909">
    <property type="entry name" value="Cyt_c-like_dom_sf"/>
</dbReference>
<dbReference type="EMBL" id="LO017727">
    <property type="protein sequence ID" value="CRH06112.1"/>
    <property type="molecule type" value="Genomic_DNA"/>
</dbReference>
<feature type="transmembrane region" description="Helical" evidence="5">
    <location>
        <begin position="20"/>
        <end position="41"/>
    </location>
</feature>
<keyword evidence="3 4" id="KW-0408">Iron</keyword>
<evidence type="ECO:0000313" key="7">
    <source>
        <dbReference type="EMBL" id="CRH06112.1"/>
    </source>
</evidence>
<dbReference type="GO" id="GO:0020037">
    <property type="term" value="F:heme binding"/>
    <property type="evidence" value="ECO:0007669"/>
    <property type="project" value="InterPro"/>
</dbReference>
<evidence type="ECO:0000256" key="4">
    <source>
        <dbReference type="PROSITE-ProRule" id="PRU00433"/>
    </source>
</evidence>
<evidence type="ECO:0000256" key="2">
    <source>
        <dbReference type="ARBA" id="ARBA00022723"/>
    </source>
</evidence>
<evidence type="ECO:0000256" key="1">
    <source>
        <dbReference type="ARBA" id="ARBA00022617"/>
    </source>
</evidence>
<protein>
    <submittedName>
        <fullName evidence="7">Cytochrome c family protein</fullName>
    </submittedName>
</protein>
<feature type="domain" description="Cytochrome c" evidence="6">
    <location>
        <begin position="71"/>
        <end position="157"/>
    </location>
</feature>
<dbReference type="Gene3D" id="1.10.760.10">
    <property type="entry name" value="Cytochrome c-like domain"/>
    <property type="match status" value="1"/>
</dbReference>
<organism evidence="7">
    <name type="scientific">Magnetococcus massalia (strain MO-1)</name>
    <dbReference type="NCBI Taxonomy" id="451514"/>
    <lineage>
        <taxon>Bacteria</taxon>
        <taxon>Pseudomonadati</taxon>
        <taxon>Pseudomonadota</taxon>
        <taxon>Magnetococcia</taxon>
        <taxon>Magnetococcales</taxon>
        <taxon>Magnetococcaceae</taxon>
        <taxon>Magnetococcus</taxon>
    </lineage>
</organism>
<gene>
    <name evidence="7" type="ORF">MAGMO_1939</name>
</gene>
<evidence type="ECO:0000259" key="6">
    <source>
        <dbReference type="PROSITE" id="PS51007"/>
    </source>
</evidence>
<dbReference type="PROSITE" id="PS51007">
    <property type="entry name" value="CYTC"/>
    <property type="match status" value="1"/>
</dbReference>
<keyword evidence="5" id="KW-0472">Membrane</keyword>
<keyword evidence="5" id="KW-0812">Transmembrane</keyword>
<dbReference type="GO" id="GO:0009055">
    <property type="term" value="F:electron transfer activity"/>
    <property type="evidence" value="ECO:0007669"/>
    <property type="project" value="InterPro"/>
</dbReference>